<feature type="region of interest" description="Disordered" evidence="8">
    <location>
        <begin position="593"/>
        <end position="622"/>
    </location>
</feature>
<evidence type="ECO:0000256" key="3">
    <source>
        <dbReference type="ARBA" id="ARBA00022737"/>
    </source>
</evidence>
<dbReference type="GO" id="GO:0005634">
    <property type="term" value="C:nucleus"/>
    <property type="evidence" value="ECO:0007669"/>
    <property type="project" value="UniProtKB-SubCell"/>
</dbReference>
<feature type="domain" description="C2H2-type" evidence="9">
    <location>
        <begin position="350"/>
        <end position="377"/>
    </location>
</feature>
<feature type="domain" description="C2H2-type" evidence="9">
    <location>
        <begin position="322"/>
        <end position="349"/>
    </location>
</feature>
<dbReference type="Proteomes" id="UP000299102">
    <property type="component" value="Unassembled WGS sequence"/>
</dbReference>
<feature type="domain" description="C2H2-type" evidence="9">
    <location>
        <begin position="490"/>
        <end position="517"/>
    </location>
</feature>
<evidence type="ECO:0000256" key="4">
    <source>
        <dbReference type="ARBA" id="ARBA00022771"/>
    </source>
</evidence>
<keyword evidence="4 7" id="KW-0863">Zinc-finger</keyword>
<feature type="region of interest" description="Disordered" evidence="8">
    <location>
        <begin position="687"/>
        <end position="730"/>
    </location>
</feature>
<dbReference type="GO" id="GO:0003700">
    <property type="term" value="F:DNA-binding transcription factor activity"/>
    <property type="evidence" value="ECO:0007669"/>
    <property type="project" value="TreeGrafter"/>
</dbReference>
<proteinExistence type="predicted"/>
<comment type="subcellular location">
    <subcellularLocation>
        <location evidence="1">Nucleus</location>
    </subcellularLocation>
</comment>
<dbReference type="AlphaFoldDB" id="A0A4C1XUQ2"/>
<dbReference type="InterPro" id="IPR036236">
    <property type="entry name" value="Znf_C2H2_sf"/>
</dbReference>
<name>A0A4C1XUQ2_EUMVA</name>
<dbReference type="OrthoDB" id="6077919at2759"/>
<dbReference type="SMART" id="SM00355">
    <property type="entry name" value="ZnF_C2H2"/>
    <property type="match status" value="8"/>
</dbReference>
<dbReference type="Gene3D" id="3.30.160.60">
    <property type="entry name" value="Classic Zinc Finger"/>
    <property type="match status" value="8"/>
</dbReference>
<dbReference type="GO" id="GO:0008270">
    <property type="term" value="F:zinc ion binding"/>
    <property type="evidence" value="ECO:0007669"/>
    <property type="project" value="UniProtKB-KW"/>
</dbReference>
<dbReference type="FunFam" id="3.30.160.60:FF:002319">
    <property type="entry name" value="Uncharacterized protein"/>
    <property type="match status" value="1"/>
</dbReference>
<feature type="domain" description="C2H2-type" evidence="9">
    <location>
        <begin position="518"/>
        <end position="545"/>
    </location>
</feature>
<keyword evidence="5" id="KW-0862">Zinc</keyword>
<dbReference type="PANTHER" id="PTHR24390">
    <property type="entry name" value="ZINC FINGER PROTEIN"/>
    <property type="match status" value="1"/>
</dbReference>
<feature type="compositionally biased region" description="Basic and acidic residues" evidence="8">
    <location>
        <begin position="708"/>
        <end position="730"/>
    </location>
</feature>
<evidence type="ECO:0000313" key="11">
    <source>
        <dbReference type="Proteomes" id="UP000299102"/>
    </source>
</evidence>
<evidence type="ECO:0000259" key="9">
    <source>
        <dbReference type="PROSITE" id="PS50157"/>
    </source>
</evidence>
<feature type="compositionally biased region" description="Acidic residues" evidence="8">
    <location>
        <begin position="687"/>
        <end position="706"/>
    </location>
</feature>
<dbReference type="EMBL" id="BGZK01000954">
    <property type="protein sequence ID" value="GBP66304.1"/>
    <property type="molecule type" value="Genomic_DNA"/>
</dbReference>
<gene>
    <name evidence="10" type="primary">Zscan2</name>
    <name evidence="10" type="ORF">EVAR_77920_1</name>
</gene>
<organism evidence="10 11">
    <name type="scientific">Eumeta variegata</name>
    <name type="common">Bagworm moth</name>
    <name type="synonym">Eumeta japonica</name>
    <dbReference type="NCBI Taxonomy" id="151549"/>
    <lineage>
        <taxon>Eukaryota</taxon>
        <taxon>Metazoa</taxon>
        <taxon>Ecdysozoa</taxon>
        <taxon>Arthropoda</taxon>
        <taxon>Hexapoda</taxon>
        <taxon>Insecta</taxon>
        <taxon>Pterygota</taxon>
        <taxon>Neoptera</taxon>
        <taxon>Endopterygota</taxon>
        <taxon>Lepidoptera</taxon>
        <taxon>Glossata</taxon>
        <taxon>Ditrysia</taxon>
        <taxon>Tineoidea</taxon>
        <taxon>Psychidae</taxon>
        <taxon>Oiketicinae</taxon>
        <taxon>Eumeta</taxon>
    </lineage>
</organism>
<dbReference type="PANTHER" id="PTHR24390:SF248">
    <property type="entry name" value="ZINC FINGER PROTEIN 569-LIKE"/>
    <property type="match status" value="1"/>
</dbReference>
<keyword evidence="2" id="KW-0479">Metal-binding</keyword>
<dbReference type="Pfam" id="PF13909">
    <property type="entry name" value="zf-H2C2_5"/>
    <property type="match status" value="2"/>
</dbReference>
<keyword evidence="11" id="KW-1185">Reference proteome</keyword>
<sequence length="758" mass="85065">MEVREWSIRECSVRLRRCDFAGRGGAPQPEAVLAAPRAVSPSAPQPEAVLAAPRVVTPSAPQSSNRVQTLASLTTVGPPIVVIQGRQIAVPVIVWPEIDENEFSMKIEDEVDELSVKEELDIKAEVLLPQPPLPLVQLFINCCIFGRTTWTHDPPPALRPARPRRRSALSSFYKHGVAFALTASRLVAGWRWARNINISANLWSCRASAYCVPLPAQATPQTKVEELSCERDLGVPSKANFISDVRNTDDVLHAVIREPSRNSSNSEGTSLGIERSQCNYFVDSQTEFNVRTDVSKVKVETHIGGKECKYEHCALNTTKKPYKCGLCEYSASQKGNLKVHMSIHTDEKRYKCEQCEYRESSLSALSKHTCSHIREKQYKCKQCSYSTSYVSNLKTHMRKHTGEKPYKCEQCEYSASRLSNLKRHIRIHTGEKPYHCEQCDYSASCANHLKMHMRTHTGEKPYKCGRCEYSASQQGSLKLHMYNHMHKKPFECEHCEYSTSRRACLKRHMRTHTGEKPYKCGLCEYSASEQRTLKVHMGIHTDEKLYKCVNCEYSETSLSTAPPLGVTVGNRTIWQSPWVNGVCAAVMAGTSDDTMQESGNPVSAAGQGEKAGPQASSSSDCSSSVVGNLATGECTITSNSHLCNKNPDLFCYICGEFEPTKTVEFLQIAVKPQKTVIDDETEALEEMEVEKEEVPMEEEEEEEILGDENPKDKDFMPDKKTKDPETFSREELNDLIRDLNLPKDGAELLASRLKHKIY</sequence>
<keyword evidence="3" id="KW-0677">Repeat</keyword>
<dbReference type="FunFam" id="3.30.160.60:FF:000630">
    <property type="entry name" value="Zinc finger protein 180"/>
    <property type="match status" value="3"/>
</dbReference>
<evidence type="ECO:0000256" key="1">
    <source>
        <dbReference type="ARBA" id="ARBA00004123"/>
    </source>
</evidence>
<feature type="domain" description="C2H2-type" evidence="9">
    <location>
        <begin position="434"/>
        <end position="461"/>
    </location>
</feature>
<dbReference type="GO" id="GO:0000978">
    <property type="term" value="F:RNA polymerase II cis-regulatory region sequence-specific DNA binding"/>
    <property type="evidence" value="ECO:0007669"/>
    <property type="project" value="TreeGrafter"/>
</dbReference>
<dbReference type="PROSITE" id="PS50157">
    <property type="entry name" value="ZINC_FINGER_C2H2_2"/>
    <property type="match status" value="8"/>
</dbReference>
<dbReference type="GO" id="GO:0006357">
    <property type="term" value="P:regulation of transcription by RNA polymerase II"/>
    <property type="evidence" value="ECO:0007669"/>
    <property type="project" value="TreeGrafter"/>
</dbReference>
<feature type="domain" description="C2H2-type" evidence="9">
    <location>
        <begin position="378"/>
        <end position="405"/>
    </location>
</feature>
<comment type="caution">
    <text evidence="10">The sequence shown here is derived from an EMBL/GenBank/DDBJ whole genome shotgun (WGS) entry which is preliminary data.</text>
</comment>
<dbReference type="SUPFAM" id="SSF57667">
    <property type="entry name" value="beta-beta-alpha zinc fingers"/>
    <property type="match status" value="5"/>
</dbReference>
<dbReference type="Pfam" id="PF00096">
    <property type="entry name" value="zf-C2H2"/>
    <property type="match status" value="2"/>
</dbReference>
<dbReference type="FunFam" id="3.30.160.60:FF:000882">
    <property type="entry name" value="Predicted gene, 21060"/>
    <property type="match status" value="1"/>
</dbReference>
<dbReference type="FunFam" id="3.30.160.60:FF:002127">
    <property type="entry name" value="Uncharacterized protein"/>
    <property type="match status" value="1"/>
</dbReference>
<evidence type="ECO:0000256" key="8">
    <source>
        <dbReference type="SAM" id="MobiDB-lite"/>
    </source>
</evidence>
<evidence type="ECO:0000256" key="6">
    <source>
        <dbReference type="ARBA" id="ARBA00023242"/>
    </source>
</evidence>
<feature type="domain" description="C2H2-type" evidence="9">
    <location>
        <begin position="462"/>
        <end position="489"/>
    </location>
</feature>
<dbReference type="InterPro" id="IPR013087">
    <property type="entry name" value="Znf_C2H2_type"/>
</dbReference>
<reference evidence="10 11" key="1">
    <citation type="journal article" date="2019" name="Commun. Biol.">
        <title>The bagworm genome reveals a unique fibroin gene that provides high tensile strength.</title>
        <authorList>
            <person name="Kono N."/>
            <person name="Nakamura H."/>
            <person name="Ohtoshi R."/>
            <person name="Tomita M."/>
            <person name="Numata K."/>
            <person name="Arakawa K."/>
        </authorList>
    </citation>
    <scope>NUCLEOTIDE SEQUENCE [LARGE SCALE GENOMIC DNA]</scope>
</reference>
<evidence type="ECO:0000256" key="2">
    <source>
        <dbReference type="ARBA" id="ARBA00022723"/>
    </source>
</evidence>
<evidence type="ECO:0000313" key="10">
    <source>
        <dbReference type="EMBL" id="GBP66304.1"/>
    </source>
</evidence>
<keyword evidence="6" id="KW-0539">Nucleus</keyword>
<feature type="domain" description="C2H2-type" evidence="9">
    <location>
        <begin position="406"/>
        <end position="433"/>
    </location>
</feature>
<evidence type="ECO:0000256" key="5">
    <source>
        <dbReference type="ARBA" id="ARBA00022833"/>
    </source>
</evidence>
<dbReference type="FunFam" id="3.30.160.60:FF:002069">
    <property type="entry name" value="Uncharacterized protein"/>
    <property type="match status" value="1"/>
</dbReference>
<protein>
    <submittedName>
        <fullName evidence="10">Zinc finger and SCAN domain-containing protein 2</fullName>
    </submittedName>
</protein>
<evidence type="ECO:0000256" key="7">
    <source>
        <dbReference type="PROSITE-ProRule" id="PRU00042"/>
    </source>
</evidence>
<accession>A0A4C1XUQ2</accession>